<dbReference type="InterPro" id="IPR029753">
    <property type="entry name" value="D-isomer_DH_CS"/>
</dbReference>
<dbReference type="Gene3D" id="3.40.50.720">
    <property type="entry name" value="NAD(P)-binding Rossmann-like Domain"/>
    <property type="match status" value="2"/>
</dbReference>
<dbReference type="PANTHER" id="PTHR43333">
    <property type="entry name" value="2-HACID_DH_C DOMAIN-CONTAINING PROTEIN"/>
    <property type="match status" value="1"/>
</dbReference>
<proteinExistence type="predicted"/>
<keyword evidence="2" id="KW-0520">NAD</keyword>
<protein>
    <recommendedName>
        <fullName evidence="3">D-isomer specific 2-hydroxyacid dehydrogenase NAD-binding domain-containing protein</fullName>
    </recommendedName>
</protein>
<dbReference type="GO" id="GO:0016491">
    <property type="term" value="F:oxidoreductase activity"/>
    <property type="evidence" value="ECO:0007669"/>
    <property type="project" value="UniProtKB-KW"/>
</dbReference>
<dbReference type="PROSITE" id="PS00671">
    <property type="entry name" value="D_2_HYDROXYACID_DH_3"/>
    <property type="match status" value="1"/>
</dbReference>
<dbReference type="CDD" id="cd05300">
    <property type="entry name" value="2-Hacid_dh_1"/>
    <property type="match status" value="1"/>
</dbReference>
<dbReference type="InterPro" id="IPR036291">
    <property type="entry name" value="NAD(P)-bd_dom_sf"/>
</dbReference>
<dbReference type="EMBL" id="UINC01000927">
    <property type="protein sequence ID" value="SUZ63837.1"/>
    <property type="molecule type" value="Genomic_DNA"/>
</dbReference>
<dbReference type="SUPFAM" id="SSF51735">
    <property type="entry name" value="NAD(P)-binding Rossmann-fold domains"/>
    <property type="match status" value="1"/>
</dbReference>
<evidence type="ECO:0000313" key="4">
    <source>
        <dbReference type="EMBL" id="SUZ63837.1"/>
    </source>
</evidence>
<sequence>MSKRQVLIPHIAYDRIRSRLDELPHDVAVLCWSSTGVNWADGSPVAANEYVPEAGWIAIDTMFSGDFPSFAAALLEPGTVRWVQSCLAGIDAPPLLNILKAGIRLSNSDSPNAGVAEYVMAAVMHVQHNWTARRDNQRNAKWAQGGWKEISGSKWVVVGFGSIGGEIAKRARPFGVKVIGARRTKVEDIRADEMITMDRINEVLPSADAVVVACPLTDETLGLVNSDFLSQMHEDAILVNVSRGPVVDTAELVAALDSGRPGHAILDVFETEPLDPASPLWDHPGITLTSHIAGAGSGIIERGDEVFLEQLDAYLAGRSLRLEVEK</sequence>
<evidence type="ECO:0000256" key="1">
    <source>
        <dbReference type="ARBA" id="ARBA00023002"/>
    </source>
</evidence>
<dbReference type="InterPro" id="IPR006140">
    <property type="entry name" value="D-isomer_DH_NAD-bd"/>
</dbReference>
<evidence type="ECO:0000256" key="2">
    <source>
        <dbReference type="ARBA" id="ARBA00023027"/>
    </source>
</evidence>
<name>A0A381PC13_9ZZZZ</name>
<dbReference type="PANTHER" id="PTHR43333:SF1">
    <property type="entry name" value="D-ISOMER SPECIFIC 2-HYDROXYACID DEHYDROGENASE NAD-BINDING DOMAIN-CONTAINING PROTEIN"/>
    <property type="match status" value="1"/>
</dbReference>
<feature type="domain" description="D-isomer specific 2-hydroxyacid dehydrogenase NAD-binding" evidence="3">
    <location>
        <begin position="121"/>
        <end position="293"/>
    </location>
</feature>
<reference evidence="4" key="1">
    <citation type="submission" date="2018-05" db="EMBL/GenBank/DDBJ databases">
        <authorList>
            <person name="Lanie J.A."/>
            <person name="Ng W.-L."/>
            <person name="Kazmierczak K.M."/>
            <person name="Andrzejewski T.M."/>
            <person name="Davidsen T.M."/>
            <person name="Wayne K.J."/>
            <person name="Tettelin H."/>
            <person name="Glass J.I."/>
            <person name="Rusch D."/>
            <person name="Podicherti R."/>
            <person name="Tsui H.-C.T."/>
            <person name="Winkler M.E."/>
        </authorList>
    </citation>
    <scope>NUCLEOTIDE SEQUENCE</scope>
</reference>
<accession>A0A381PC13</accession>
<dbReference type="Pfam" id="PF02826">
    <property type="entry name" value="2-Hacid_dh_C"/>
    <property type="match status" value="1"/>
</dbReference>
<dbReference type="AlphaFoldDB" id="A0A381PC13"/>
<organism evidence="4">
    <name type="scientific">marine metagenome</name>
    <dbReference type="NCBI Taxonomy" id="408172"/>
    <lineage>
        <taxon>unclassified sequences</taxon>
        <taxon>metagenomes</taxon>
        <taxon>ecological metagenomes</taxon>
    </lineage>
</organism>
<evidence type="ECO:0000259" key="3">
    <source>
        <dbReference type="Pfam" id="PF02826"/>
    </source>
</evidence>
<keyword evidence="1" id="KW-0560">Oxidoreductase</keyword>
<dbReference type="GO" id="GO:0051287">
    <property type="term" value="F:NAD binding"/>
    <property type="evidence" value="ECO:0007669"/>
    <property type="project" value="InterPro"/>
</dbReference>
<gene>
    <name evidence="4" type="ORF">METZ01_LOCUS16691</name>
</gene>